<accession>A0A2L0EI21</accession>
<dbReference type="EMBL" id="CP012673">
    <property type="protein sequence ID" value="AUX38941.1"/>
    <property type="molecule type" value="Genomic_DNA"/>
</dbReference>
<dbReference type="AlphaFoldDB" id="A0A2L0EI21"/>
<organism evidence="2 3">
    <name type="scientific">Sorangium cellulosum</name>
    <name type="common">Polyangium cellulosum</name>
    <dbReference type="NCBI Taxonomy" id="56"/>
    <lineage>
        <taxon>Bacteria</taxon>
        <taxon>Pseudomonadati</taxon>
        <taxon>Myxococcota</taxon>
        <taxon>Polyangia</taxon>
        <taxon>Polyangiales</taxon>
        <taxon>Polyangiaceae</taxon>
        <taxon>Sorangium</taxon>
    </lineage>
</organism>
<evidence type="ECO:0008006" key="4">
    <source>
        <dbReference type="Google" id="ProtNLM"/>
    </source>
</evidence>
<dbReference type="PROSITE" id="PS51257">
    <property type="entry name" value="PROKAR_LIPOPROTEIN"/>
    <property type="match status" value="1"/>
</dbReference>
<feature type="chain" id="PRO_5014837088" description="Secreted protein" evidence="1">
    <location>
        <begin position="29"/>
        <end position="115"/>
    </location>
</feature>
<feature type="signal peptide" evidence="1">
    <location>
        <begin position="1"/>
        <end position="28"/>
    </location>
</feature>
<evidence type="ECO:0000313" key="2">
    <source>
        <dbReference type="EMBL" id="AUX38941.1"/>
    </source>
</evidence>
<protein>
    <recommendedName>
        <fullName evidence="4">Secreted protein</fullName>
    </recommendedName>
</protein>
<reference evidence="2 3" key="1">
    <citation type="submission" date="2015-09" db="EMBL/GenBank/DDBJ databases">
        <title>Sorangium comparison.</title>
        <authorList>
            <person name="Zaburannyi N."/>
            <person name="Bunk B."/>
            <person name="Overmann J."/>
            <person name="Mueller R."/>
        </authorList>
    </citation>
    <scope>NUCLEOTIDE SEQUENCE [LARGE SCALE GENOMIC DNA]</scope>
    <source>
        <strain evidence="2 3">So ce26</strain>
    </source>
</reference>
<evidence type="ECO:0000256" key="1">
    <source>
        <dbReference type="SAM" id="SignalP"/>
    </source>
</evidence>
<name>A0A2L0EI21_SORCE</name>
<proteinExistence type="predicted"/>
<evidence type="ECO:0000313" key="3">
    <source>
        <dbReference type="Proteomes" id="UP000238348"/>
    </source>
</evidence>
<gene>
    <name evidence="2" type="ORF">SOCE26_003220</name>
</gene>
<dbReference type="Proteomes" id="UP000238348">
    <property type="component" value="Chromosome"/>
</dbReference>
<sequence>MIVKLVRKALPYSVTLILPALLAACALAPESPEDAEGEDVAEMPQALPISSVLNIYYSDENFTTKVGQSYLSCVPGPIVYSGRTSLYYYQHDVPCSNVGGPRLSFRCIDSFCTEF</sequence>
<keyword evidence="1" id="KW-0732">Signal</keyword>